<feature type="region of interest" description="Disordered" evidence="1">
    <location>
        <begin position="1"/>
        <end position="79"/>
    </location>
</feature>
<comment type="caution">
    <text evidence="2">The sequence shown here is derived from an EMBL/GenBank/DDBJ whole genome shotgun (WGS) entry which is preliminary data.</text>
</comment>
<gene>
    <name evidence="2" type="ORF">DV515_00011540</name>
</gene>
<reference evidence="2 3" key="1">
    <citation type="journal article" date="2018" name="Proc. R. Soc. B">
        <title>A non-coding region near Follistatin controls head colour polymorphism in the Gouldian finch.</title>
        <authorList>
            <person name="Toomey M.B."/>
            <person name="Marques C.I."/>
            <person name="Andrade P."/>
            <person name="Araujo P.M."/>
            <person name="Sabatino S."/>
            <person name="Gazda M.A."/>
            <person name="Afonso S."/>
            <person name="Lopes R.J."/>
            <person name="Corbo J.C."/>
            <person name="Carneiro M."/>
        </authorList>
    </citation>
    <scope>NUCLEOTIDE SEQUENCE [LARGE SCALE GENOMIC DNA]</scope>
    <source>
        <strain evidence="2">Red01</strain>
        <tissue evidence="2">Muscle</tissue>
    </source>
</reference>
<dbReference type="AlphaFoldDB" id="A0A3L8S6N3"/>
<evidence type="ECO:0000313" key="2">
    <source>
        <dbReference type="EMBL" id="RLV97680.1"/>
    </source>
</evidence>
<feature type="compositionally biased region" description="Basic and acidic residues" evidence="1">
    <location>
        <begin position="66"/>
        <end position="79"/>
    </location>
</feature>
<feature type="compositionally biased region" description="Basic and acidic residues" evidence="1">
    <location>
        <begin position="30"/>
        <end position="49"/>
    </location>
</feature>
<evidence type="ECO:0000256" key="1">
    <source>
        <dbReference type="SAM" id="MobiDB-lite"/>
    </source>
</evidence>
<feature type="compositionally biased region" description="Pro residues" evidence="1">
    <location>
        <begin position="9"/>
        <end position="19"/>
    </location>
</feature>
<name>A0A3L8S6N3_CHLGU</name>
<sequence>MSGAGGNPCRPPRQQPPSPSNIQYGSAAEAEPKGERGRKGEGGQGEEGKRGRKKRKGRQEGGGGGDGRRQPSDLEQGKL</sequence>
<protein>
    <submittedName>
        <fullName evidence="2">Uncharacterized protein</fullName>
    </submittedName>
</protein>
<dbReference type="EMBL" id="QUSF01000053">
    <property type="protein sequence ID" value="RLV97680.1"/>
    <property type="molecule type" value="Genomic_DNA"/>
</dbReference>
<evidence type="ECO:0000313" key="3">
    <source>
        <dbReference type="Proteomes" id="UP000276834"/>
    </source>
</evidence>
<organism evidence="2 3">
    <name type="scientific">Chloebia gouldiae</name>
    <name type="common">Gouldian finch</name>
    <name type="synonym">Erythrura gouldiae</name>
    <dbReference type="NCBI Taxonomy" id="44316"/>
    <lineage>
        <taxon>Eukaryota</taxon>
        <taxon>Metazoa</taxon>
        <taxon>Chordata</taxon>
        <taxon>Craniata</taxon>
        <taxon>Vertebrata</taxon>
        <taxon>Euteleostomi</taxon>
        <taxon>Archelosauria</taxon>
        <taxon>Archosauria</taxon>
        <taxon>Dinosauria</taxon>
        <taxon>Saurischia</taxon>
        <taxon>Theropoda</taxon>
        <taxon>Coelurosauria</taxon>
        <taxon>Aves</taxon>
        <taxon>Neognathae</taxon>
        <taxon>Neoaves</taxon>
        <taxon>Telluraves</taxon>
        <taxon>Australaves</taxon>
        <taxon>Passeriformes</taxon>
        <taxon>Passeroidea</taxon>
        <taxon>Passeridae</taxon>
        <taxon>Chloebia</taxon>
    </lineage>
</organism>
<keyword evidence="3" id="KW-1185">Reference proteome</keyword>
<accession>A0A3L8S6N3</accession>
<dbReference type="Proteomes" id="UP000276834">
    <property type="component" value="Unassembled WGS sequence"/>
</dbReference>
<proteinExistence type="predicted"/>